<evidence type="ECO:0000313" key="3">
    <source>
        <dbReference type="EMBL" id="MDU0205046.1"/>
    </source>
</evidence>
<evidence type="ECO:0000313" key="4">
    <source>
        <dbReference type="Proteomes" id="UP001260980"/>
    </source>
</evidence>
<feature type="compositionally biased region" description="Basic and acidic residues" evidence="1">
    <location>
        <begin position="100"/>
        <end position="109"/>
    </location>
</feature>
<sequence>MSETVETNRSGLLLGLVIGGAIGAVASLLLAPKKGAELRDNLTTTYRNLSDKTNQFAAALGQKTKEMAAKTADKTEEMAEKLSDKTQDLAEIAGDKVQEFGEKASEKASTKVQEIAEPLQSAKPEYSNNRH</sequence>
<accession>A0ABU3RLA4</accession>
<gene>
    <name evidence="3" type="ORF">RQP52_28580</name>
</gene>
<evidence type="ECO:0000256" key="1">
    <source>
        <dbReference type="SAM" id="MobiDB-lite"/>
    </source>
</evidence>
<dbReference type="InterPro" id="IPR024623">
    <property type="entry name" value="YtxH"/>
</dbReference>
<dbReference type="Pfam" id="PF12732">
    <property type="entry name" value="YtxH"/>
    <property type="match status" value="1"/>
</dbReference>
<dbReference type="SUPFAM" id="SSF58113">
    <property type="entry name" value="Apolipoprotein A-I"/>
    <property type="match status" value="1"/>
</dbReference>
<name>A0ABU3RLA4_9BACL</name>
<dbReference type="Gene3D" id="1.10.287.700">
    <property type="entry name" value="Helix hairpin bin"/>
    <property type="match status" value="1"/>
</dbReference>
<feature type="transmembrane region" description="Helical" evidence="2">
    <location>
        <begin position="12"/>
        <end position="31"/>
    </location>
</feature>
<organism evidence="3 4">
    <name type="scientific">Paenibacillus violae</name>
    <dbReference type="NCBI Taxonomy" id="3077234"/>
    <lineage>
        <taxon>Bacteria</taxon>
        <taxon>Bacillati</taxon>
        <taxon>Bacillota</taxon>
        <taxon>Bacilli</taxon>
        <taxon>Bacillales</taxon>
        <taxon>Paenibacillaceae</taxon>
        <taxon>Paenibacillus</taxon>
    </lineage>
</organism>
<proteinExistence type="predicted"/>
<dbReference type="PANTHER" id="PTHR35792">
    <property type="entry name" value="GENERAL STRESS PROTEIN"/>
    <property type="match status" value="1"/>
</dbReference>
<dbReference type="RefSeq" id="WP_315955002.1">
    <property type="nucleotide sequence ID" value="NZ_JAWCUD010000012.1"/>
</dbReference>
<reference evidence="3 4" key="1">
    <citation type="submission" date="2023-10" db="EMBL/GenBank/DDBJ databases">
        <title>Paenibacillus strain PFR10 Genome sequencing and assembly.</title>
        <authorList>
            <person name="Kim I."/>
        </authorList>
    </citation>
    <scope>NUCLEOTIDE SEQUENCE [LARGE SCALE GENOMIC DNA]</scope>
    <source>
        <strain evidence="3 4">PFR10</strain>
    </source>
</reference>
<feature type="region of interest" description="Disordered" evidence="1">
    <location>
        <begin position="100"/>
        <end position="131"/>
    </location>
</feature>
<dbReference type="EMBL" id="JAWCUD010000012">
    <property type="protein sequence ID" value="MDU0205046.1"/>
    <property type="molecule type" value="Genomic_DNA"/>
</dbReference>
<keyword evidence="2" id="KW-1133">Transmembrane helix</keyword>
<dbReference type="PANTHER" id="PTHR35792:SF2">
    <property type="entry name" value="GENERAL STRESS PROTEIN"/>
    <property type="match status" value="1"/>
</dbReference>
<keyword evidence="2" id="KW-0472">Membrane</keyword>
<keyword evidence="4" id="KW-1185">Reference proteome</keyword>
<dbReference type="InterPro" id="IPR052928">
    <property type="entry name" value="Desiccation-related_membrane"/>
</dbReference>
<comment type="caution">
    <text evidence="3">The sequence shown here is derived from an EMBL/GenBank/DDBJ whole genome shotgun (WGS) entry which is preliminary data.</text>
</comment>
<keyword evidence="2" id="KW-0812">Transmembrane</keyword>
<evidence type="ECO:0000256" key="2">
    <source>
        <dbReference type="SAM" id="Phobius"/>
    </source>
</evidence>
<protein>
    <submittedName>
        <fullName evidence="3">YtxH domain-containing protein</fullName>
    </submittedName>
</protein>
<dbReference type="Proteomes" id="UP001260980">
    <property type="component" value="Unassembled WGS sequence"/>
</dbReference>